<gene>
    <name evidence="9" type="ORF">SAMN05660649_04719</name>
</gene>
<keyword evidence="5" id="KW-0949">S-adenosyl-L-methionine</keyword>
<evidence type="ECO:0000259" key="8">
    <source>
        <dbReference type="Pfam" id="PF22837"/>
    </source>
</evidence>
<dbReference type="PRINTS" id="PR00507">
    <property type="entry name" value="N12N6MTFRASE"/>
</dbReference>
<evidence type="ECO:0000256" key="5">
    <source>
        <dbReference type="ARBA" id="ARBA00022691"/>
    </source>
</evidence>
<evidence type="ECO:0000313" key="9">
    <source>
        <dbReference type="EMBL" id="SFH31770.1"/>
    </source>
</evidence>
<dbReference type="RefSeq" id="WP_165613683.1">
    <property type="nucleotide sequence ID" value="NZ_FOOX01000024.1"/>
</dbReference>
<reference evidence="10" key="1">
    <citation type="submission" date="2016-10" db="EMBL/GenBank/DDBJ databases">
        <authorList>
            <person name="Varghese N."/>
            <person name="Submissions S."/>
        </authorList>
    </citation>
    <scope>NUCLEOTIDE SEQUENCE [LARGE SCALE GENOMIC DNA]</scope>
    <source>
        <strain evidence="10">DSM 17038</strain>
    </source>
</reference>
<dbReference type="Proteomes" id="UP000199337">
    <property type="component" value="Unassembled WGS sequence"/>
</dbReference>
<dbReference type="GO" id="GO:0006304">
    <property type="term" value="P:DNA modification"/>
    <property type="evidence" value="ECO:0007669"/>
    <property type="project" value="InterPro"/>
</dbReference>
<dbReference type="PROSITE" id="PS00092">
    <property type="entry name" value="N6_MTASE"/>
    <property type="match status" value="1"/>
</dbReference>
<dbReference type="PANTHER" id="PTHR33841:SF5">
    <property type="entry name" value="DNA METHYLASE (MODIFICATION METHYLASE) (METHYLTRANSFERASE)-RELATED"/>
    <property type="match status" value="1"/>
</dbReference>
<dbReference type="Pfam" id="PF22837">
    <property type="entry name" value="M_Eco57I_C"/>
    <property type="match status" value="1"/>
</dbReference>
<dbReference type="InterPro" id="IPR029063">
    <property type="entry name" value="SAM-dependent_MTases_sf"/>
</dbReference>
<name>A0A1I2Z233_9FIRM</name>
<dbReference type="GO" id="GO:0032259">
    <property type="term" value="P:methylation"/>
    <property type="evidence" value="ECO:0007669"/>
    <property type="project" value="UniProtKB-KW"/>
</dbReference>
<dbReference type="EC" id="2.1.1.72" evidence="2"/>
<dbReference type="InterPro" id="IPR011639">
    <property type="entry name" value="MethylTrfase_TaqI-like_dom"/>
</dbReference>
<dbReference type="EMBL" id="FOOX01000024">
    <property type="protein sequence ID" value="SFH31770.1"/>
    <property type="molecule type" value="Genomic_DNA"/>
</dbReference>
<evidence type="ECO:0000256" key="3">
    <source>
        <dbReference type="ARBA" id="ARBA00022603"/>
    </source>
</evidence>
<dbReference type="Gene3D" id="3.40.50.150">
    <property type="entry name" value="Vaccinia Virus protein VP39"/>
    <property type="match status" value="1"/>
</dbReference>
<evidence type="ECO:0000259" key="7">
    <source>
        <dbReference type="Pfam" id="PF07669"/>
    </source>
</evidence>
<accession>A0A1I2Z233</accession>
<comment type="similarity">
    <text evidence="1">Belongs to the N(4)/N(6)-methyltransferase family.</text>
</comment>
<comment type="catalytic activity">
    <reaction evidence="6">
        <text>a 2'-deoxyadenosine in DNA + S-adenosyl-L-methionine = an N(6)-methyl-2'-deoxyadenosine in DNA + S-adenosyl-L-homocysteine + H(+)</text>
        <dbReference type="Rhea" id="RHEA:15197"/>
        <dbReference type="Rhea" id="RHEA-COMP:12418"/>
        <dbReference type="Rhea" id="RHEA-COMP:12419"/>
        <dbReference type="ChEBI" id="CHEBI:15378"/>
        <dbReference type="ChEBI" id="CHEBI:57856"/>
        <dbReference type="ChEBI" id="CHEBI:59789"/>
        <dbReference type="ChEBI" id="CHEBI:90615"/>
        <dbReference type="ChEBI" id="CHEBI:90616"/>
        <dbReference type="EC" id="2.1.1.72"/>
    </reaction>
</comment>
<evidence type="ECO:0000256" key="4">
    <source>
        <dbReference type="ARBA" id="ARBA00022679"/>
    </source>
</evidence>
<keyword evidence="4 9" id="KW-0808">Transferase</keyword>
<feature type="domain" description="Type II methyltransferase M.Eco57I C-terminal" evidence="8">
    <location>
        <begin position="250"/>
        <end position="495"/>
    </location>
</feature>
<evidence type="ECO:0000256" key="2">
    <source>
        <dbReference type="ARBA" id="ARBA00011900"/>
    </source>
</evidence>
<evidence type="ECO:0000256" key="1">
    <source>
        <dbReference type="ARBA" id="ARBA00006594"/>
    </source>
</evidence>
<organism evidence="9 10">
    <name type="scientific">Desulfotruncus arcticus DSM 17038</name>
    <dbReference type="NCBI Taxonomy" id="1121424"/>
    <lineage>
        <taxon>Bacteria</taxon>
        <taxon>Bacillati</taxon>
        <taxon>Bacillota</taxon>
        <taxon>Clostridia</taxon>
        <taxon>Eubacteriales</taxon>
        <taxon>Desulfallaceae</taxon>
        <taxon>Desulfotruncus</taxon>
    </lineage>
</organism>
<dbReference type="GO" id="GO:0003676">
    <property type="term" value="F:nucleic acid binding"/>
    <property type="evidence" value="ECO:0007669"/>
    <property type="project" value="InterPro"/>
</dbReference>
<proteinExistence type="inferred from homology"/>
<dbReference type="InterPro" id="IPR050953">
    <property type="entry name" value="N4_N6_ade-DNA_methylase"/>
</dbReference>
<keyword evidence="10" id="KW-1185">Reference proteome</keyword>
<protein>
    <recommendedName>
        <fullName evidence="2">site-specific DNA-methyltransferase (adenine-specific)</fullName>
        <ecNumber evidence="2">2.1.1.72</ecNumber>
    </recommendedName>
</protein>
<dbReference type="Pfam" id="PF07669">
    <property type="entry name" value="Eco57I"/>
    <property type="match status" value="1"/>
</dbReference>
<dbReference type="GO" id="GO:0009007">
    <property type="term" value="F:site-specific DNA-methyltransferase (adenine-specific) activity"/>
    <property type="evidence" value="ECO:0007669"/>
    <property type="project" value="UniProtKB-EC"/>
</dbReference>
<keyword evidence="3 9" id="KW-0489">Methyltransferase</keyword>
<sequence length="529" mass="59656">MSSDARARGAYYTRLNIARYLARWAIRKATDTVLEPSFGNGAFIDAALERLEELGGSKQNLFAVEVHQETYQNFLSNQSINPENFVNADFLSVESCFPIDTVIGNPPYVRLRHLDISSARLAIARTEAAGVKMTRDGSLWMPFTVHACSFLKPGGRLALVLPFEITHVKYAIPLWEFFSRSFEHITVIRTHEDLFPGIEEETVLLLAENYTKTTDFVQHRVYLTHHDLLNNVPYRLAAIPLETIYHRQKPFVKSLLEPDLRHLLSDLACYGTTVPLQAICKFKIGYVTGDKHFFHPDRDIKKKYGLPPLNLINTVKNSRQLRGRGLFLSDPVSETSLYYPVAITAEDRSYIKFGEKTGINNRYKCKARHPWYLTPGIEIPDVILTVFSETPILVLNSAGFAASNSLLCGFLKDPATNPEDFACRWYNSLVLLSIELNIHSLGGGVLVLIPGEVNNLLFPAISPGKGKHAFLKKIDFCLKAEQTAKAYQAGDQFLLQNCLGLTPGQIELIKNGIATLQHWRKPHNKRKKK</sequence>
<dbReference type="InterPro" id="IPR054520">
    <property type="entry name" value="M_Eco57I_C"/>
</dbReference>
<evidence type="ECO:0000256" key="6">
    <source>
        <dbReference type="ARBA" id="ARBA00047942"/>
    </source>
</evidence>
<dbReference type="InterPro" id="IPR002052">
    <property type="entry name" value="DNA_methylase_N6_adenine_CS"/>
</dbReference>
<evidence type="ECO:0000313" key="10">
    <source>
        <dbReference type="Proteomes" id="UP000199337"/>
    </source>
</evidence>
<dbReference type="PANTHER" id="PTHR33841">
    <property type="entry name" value="DNA METHYLTRANSFERASE YEEA-RELATED"/>
    <property type="match status" value="1"/>
</dbReference>
<dbReference type="AlphaFoldDB" id="A0A1I2Z233"/>
<feature type="domain" description="Type II methyltransferase M.TaqI-like" evidence="7">
    <location>
        <begin position="71"/>
        <end position="186"/>
    </location>
</feature>
<dbReference type="SUPFAM" id="SSF53335">
    <property type="entry name" value="S-adenosyl-L-methionine-dependent methyltransferases"/>
    <property type="match status" value="1"/>
</dbReference>
<dbReference type="STRING" id="341036.SAMN05660649_04719"/>